<reference evidence="2" key="1">
    <citation type="journal article" date="2017" name="Nat. Microbiol.">
        <title>Global analysis of biosynthetic gene clusters reveals vast potential of secondary metabolite production in Penicillium species.</title>
        <authorList>
            <person name="Nielsen J.C."/>
            <person name="Grijseels S."/>
            <person name="Prigent S."/>
            <person name="Ji B."/>
            <person name="Dainat J."/>
            <person name="Nielsen K.F."/>
            <person name="Frisvad J.C."/>
            <person name="Workman M."/>
            <person name="Nielsen J."/>
        </authorList>
    </citation>
    <scope>NUCLEOTIDE SEQUENCE [LARGE SCALE GENOMIC DNA]</scope>
    <source>
        <strain evidence="2">IBT 31321</strain>
    </source>
</reference>
<organism evidence="1 2">
    <name type="scientific">Penicillium coprophilum</name>
    <dbReference type="NCBI Taxonomy" id="36646"/>
    <lineage>
        <taxon>Eukaryota</taxon>
        <taxon>Fungi</taxon>
        <taxon>Dikarya</taxon>
        <taxon>Ascomycota</taxon>
        <taxon>Pezizomycotina</taxon>
        <taxon>Eurotiomycetes</taxon>
        <taxon>Eurotiomycetidae</taxon>
        <taxon>Eurotiales</taxon>
        <taxon>Aspergillaceae</taxon>
        <taxon>Penicillium</taxon>
    </lineage>
</organism>
<gene>
    <name evidence="1" type="ORF">PENCOP_c015G03854</name>
</gene>
<name>A0A1V6U8G7_9EURO</name>
<keyword evidence="2" id="KW-1185">Reference proteome</keyword>
<dbReference type="Proteomes" id="UP000191500">
    <property type="component" value="Unassembled WGS sequence"/>
</dbReference>
<dbReference type="AlphaFoldDB" id="A0A1V6U8G7"/>
<dbReference type="EMBL" id="MDDG01000015">
    <property type="protein sequence ID" value="OQE34787.1"/>
    <property type="molecule type" value="Genomic_DNA"/>
</dbReference>
<proteinExistence type="predicted"/>
<accession>A0A1V6U8G7</accession>
<evidence type="ECO:0000313" key="1">
    <source>
        <dbReference type="EMBL" id="OQE34787.1"/>
    </source>
</evidence>
<evidence type="ECO:0000313" key="2">
    <source>
        <dbReference type="Proteomes" id="UP000191500"/>
    </source>
</evidence>
<sequence>MTPTMKEVIFSTDSNTPNCDKNCDRKSHSNKAILIYQLDLTGGKFILDCFSGGGGGTGESGNNKQSTSTNSSCTETTSMATSTACDTACAGATDTTCDTICETVTIGECTPTTMAGLQLDELMDGSWDWIGDGLMIARMSRTLKPCPSPQSLTRT</sequence>
<comment type="caution">
    <text evidence="1">The sequence shown here is derived from an EMBL/GenBank/DDBJ whole genome shotgun (WGS) entry which is preliminary data.</text>
</comment>
<protein>
    <submittedName>
        <fullName evidence="1">Uncharacterized protein</fullName>
    </submittedName>
</protein>